<proteinExistence type="predicted"/>
<dbReference type="PANTHER" id="PTHR47027">
    <property type="entry name" value="REVERSE TRANSCRIPTASE DOMAIN-CONTAINING PROTEIN"/>
    <property type="match status" value="1"/>
</dbReference>
<dbReference type="InterPro" id="IPR000477">
    <property type="entry name" value="RT_dom"/>
</dbReference>
<dbReference type="PANTHER" id="PTHR47027:SF20">
    <property type="entry name" value="REVERSE TRANSCRIPTASE-LIKE PROTEIN WITH RNA-DIRECTED DNA POLYMERASE DOMAIN"/>
    <property type="match status" value="1"/>
</dbReference>
<organism evidence="2 3">
    <name type="scientific">Orchesella dallaii</name>
    <dbReference type="NCBI Taxonomy" id="48710"/>
    <lineage>
        <taxon>Eukaryota</taxon>
        <taxon>Metazoa</taxon>
        <taxon>Ecdysozoa</taxon>
        <taxon>Arthropoda</taxon>
        <taxon>Hexapoda</taxon>
        <taxon>Collembola</taxon>
        <taxon>Entomobryomorpha</taxon>
        <taxon>Entomobryoidea</taxon>
        <taxon>Orchesellidae</taxon>
        <taxon>Orchesellinae</taxon>
        <taxon>Orchesella</taxon>
    </lineage>
</organism>
<gene>
    <name evidence="2" type="ORF">ODALV1_LOCUS8336</name>
</gene>
<reference evidence="2 3" key="1">
    <citation type="submission" date="2024-08" db="EMBL/GenBank/DDBJ databases">
        <authorList>
            <person name="Cucini C."/>
            <person name="Frati F."/>
        </authorList>
    </citation>
    <scope>NUCLEOTIDE SEQUENCE [LARGE SCALE GENOMIC DNA]</scope>
</reference>
<accession>A0ABP1Q7W5</accession>
<dbReference type="Proteomes" id="UP001642540">
    <property type="component" value="Unassembled WGS sequence"/>
</dbReference>
<name>A0ABP1Q7W5_9HEXA</name>
<protein>
    <recommendedName>
        <fullName evidence="1">Reverse transcriptase domain-containing protein</fullName>
    </recommendedName>
</protein>
<keyword evidence="3" id="KW-1185">Reference proteome</keyword>
<evidence type="ECO:0000313" key="3">
    <source>
        <dbReference type="Proteomes" id="UP001642540"/>
    </source>
</evidence>
<dbReference type="Pfam" id="PF00078">
    <property type="entry name" value="RVT_1"/>
    <property type="match status" value="1"/>
</dbReference>
<evidence type="ECO:0000313" key="2">
    <source>
        <dbReference type="EMBL" id="CAL8092827.1"/>
    </source>
</evidence>
<comment type="caution">
    <text evidence="2">The sequence shown here is derived from an EMBL/GenBank/DDBJ whole genome shotgun (WGS) entry which is preliminary data.</text>
</comment>
<dbReference type="InterPro" id="IPR043502">
    <property type="entry name" value="DNA/RNA_pol_sf"/>
</dbReference>
<dbReference type="EMBL" id="CAXLJM020000025">
    <property type="protein sequence ID" value="CAL8092827.1"/>
    <property type="molecule type" value="Genomic_DNA"/>
</dbReference>
<feature type="domain" description="Reverse transcriptase" evidence="1">
    <location>
        <begin position="286"/>
        <end position="561"/>
    </location>
</feature>
<dbReference type="PROSITE" id="PS50878">
    <property type="entry name" value="RT_POL"/>
    <property type="match status" value="1"/>
</dbReference>
<dbReference type="SUPFAM" id="SSF56672">
    <property type="entry name" value="DNA/RNA polymerases"/>
    <property type="match status" value="1"/>
</dbReference>
<sequence>MNGYLATYSCYVCYVTINVVSNLITNECHLSCHNQIILSIGSCNDTKPNISRPRITWADEYKSKFIEQLRKIGNRLEECTYETLCSVIYTSAKASGLKTSCGAGRKPGPLWADTELDQAKKEYRRNVYLFRKCKPQLDLNCYLQAKNSMLKSKYLYLNMTSEKRTKYYEGVQNKICKTKSSKEFWSALNTFRKSNYKKEYGEISMEKWEEHFSSVFKSTNYQTSKDSFNTIECEQLDSDFNMFELNLAIKKLGRKKAPGSDGICNEVWKCLTLSFKERLLKLFNEIYHDPSCMPKAWGEITVVPIFKKGNENEPGNYRPISLINTITKLFTSLLVKRLDSWSRKNNKISEFQAGFKTGTGCVDQAFVLNSLIQNQLRHPKGKLFCLFVDLSQAFDSVEHNILWKKLNAKGVSTKFVNVIRHLYSIAHGKVRIGNCLTDEFTFQRSVLQGESLSPKLFTLFIDDIVDDIKLAGATPVRIEKFDVDMLLFADDIVLVALSSNDLQKKIDRINVYFQTNMLKVNLSKTKVIVFRKANKMKSCKFKWSETEIEVVNEYVYLGIPFYYNGKFKTASEKFFKKAKQAQDQVMTLFWKGKVGALEVHEKLFNALCRSTLFYGVVIWGLDYVEQIKIFQSNFLRKLYFLPTETPRWKLLLETGVEPIENAILKLLLKFLSKVRTKCNNSLVKNCFKRLIGVQKYTSYGNLWTIKVNKLLSSYNLSNIDEKLDLVKNNRQIIKLAVENRIKISTENVKIMQSRSADPYSQLKDNINSAKYLTMPIPFKFKRLIFQFRINLNYITYNKACDLKGNRKNKFSNCNICNTQDTEDVYHIFYVCTQYKRPRNKLLGEMERIKENVNRDNFLVNVFKNLTSEEAVCICKFWIEAMRIRDFLSTF</sequence>
<dbReference type="CDD" id="cd01650">
    <property type="entry name" value="RT_nLTR_like"/>
    <property type="match status" value="1"/>
</dbReference>
<evidence type="ECO:0000259" key="1">
    <source>
        <dbReference type="PROSITE" id="PS50878"/>
    </source>
</evidence>